<keyword evidence="8 12" id="KW-0630">Potassium</keyword>
<dbReference type="EMBL" id="NEVM01000005">
    <property type="protein sequence ID" value="OZI31951.1"/>
    <property type="molecule type" value="Genomic_DNA"/>
</dbReference>
<dbReference type="OrthoDB" id="9810952at2"/>
<evidence type="ECO:0000256" key="6">
    <source>
        <dbReference type="ARBA" id="ARBA00022538"/>
    </source>
</evidence>
<dbReference type="Pfam" id="PF02386">
    <property type="entry name" value="TrkH"/>
    <property type="match status" value="1"/>
</dbReference>
<dbReference type="AlphaFoldDB" id="A0A261S463"/>
<evidence type="ECO:0000313" key="17">
    <source>
        <dbReference type="Proteomes" id="UP000216020"/>
    </source>
</evidence>
<feature type="binding site" evidence="13">
    <location>
        <position position="460"/>
    </location>
    <ligand>
        <name>K(+)</name>
        <dbReference type="ChEBI" id="CHEBI:29103"/>
    </ligand>
</feature>
<dbReference type="GO" id="GO:0005886">
    <property type="term" value="C:plasma membrane"/>
    <property type="evidence" value="ECO:0007669"/>
    <property type="project" value="UniProtKB-SubCell"/>
</dbReference>
<evidence type="ECO:0000256" key="13">
    <source>
        <dbReference type="PIRSR" id="PIRSR006247-1"/>
    </source>
</evidence>
<feature type="transmembrane region" description="Helical" evidence="15">
    <location>
        <begin position="480"/>
        <end position="503"/>
    </location>
</feature>
<feature type="transmembrane region" description="Helical" evidence="15">
    <location>
        <begin position="351"/>
        <end position="373"/>
    </location>
</feature>
<comment type="subcellular location">
    <subcellularLocation>
        <location evidence="1 12">Cell inner membrane</location>
        <topology evidence="1 12">Multi-pass membrane protein</topology>
    </subcellularLocation>
</comment>
<evidence type="ECO:0000256" key="9">
    <source>
        <dbReference type="ARBA" id="ARBA00022989"/>
    </source>
</evidence>
<accession>A0A261S463</accession>
<sequence length="510" mass="54596">MPRFRPLAAAVPGPAPGRSTPVSRLLALVNLLGLTMTLFALTMAIPLSVSAYLGDAALSAFVDAFLVAFGAGAGLWLVSRRHRYELRPRDGFLLVSLVWTVLPLLATIPLFIYFDRAGLRLSFTDGYFEAMSGLTTTGATVLTGLHDLPPSINLWRATLVWLGGMGILVLAVAILPLLGVGGHQVFRAETPGPMKDEKLTPRIAGTAKALYAVYFGFSLLCFLAYRAAGLPWFEAWCHMATTMGLGGFSTWDDGFAHFDSVPVEIVAMVFMLIAGINFATHFSALSQRRLRPYLTCPETIPYLALTLGASLLVSAYLYIEGVYRAPLDALRYGVFNTISVLTTTGYANVDYTAWPILAPLLMLLLSGVATSAGSTGGGIKMIRAVILAKTAGAELKMMLHPQAVSPVRIKGRVINPRVLTSVLAFMVAYGFSIAVLTALMLASGLDALTAFSAVVASVNNTGPGLGAIGPMGSFAVLSDFQTWICTFGMLIGRLELFTVLMLFTPAFWRT</sequence>
<feature type="binding site" evidence="13">
    <location>
        <position position="137"/>
    </location>
    <ligand>
        <name>K(+)</name>
        <dbReference type="ChEBI" id="CHEBI:29103"/>
    </ligand>
</feature>
<gene>
    <name evidence="16" type="ORF">CAL29_29305</name>
</gene>
<keyword evidence="9 15" id="KW-1133">Transmembrane helix</keyword>
<dbReference type="Proteomes" id="UP000216020">
    <property type="component" value="Unassembled WGS sequence"/>
</dbReference>
<feature type="binding site" evidence="13">
    <location>
        <position position="344"/>
    </location>
    <ligand>
        <name>K(+)</name>
        <dbReference type="ChEBI" id="CHEBI:29103"/>
    </ligand>
</feature>
<dbReference type="GO" id="GO:0015379">
    <property type="term" value="F:potassium:chloride symporter activity"/>
    <property type="evidence" value="ECO:0007669"/>
    <property type="project" value="InterPro"/>
</dbReference>
<feature type="binding site" evidence="13">
    <location>
        <position position="245"/>
    </location>
    <ligand>
        <name>K(+)</name>
        <dbReference type="ChEBI" id="CHEBI:29103"/>
    </ligand>
</feature>
<feature type="region of interest" description="Disordered" evidence="14">
    <location>
        <begin position="1"/>
        <end position="20"/>
    </location>
</feature>
<evidence type="ECO:0000256" key="2">
    <source>
        <dbReference type="ARBA" id="ARBA00009137"/>
    </source>
</evidence>
<evidence type="ECO:0000256" key="12">
    <source>
        <dbReference type="PIRNR" id="PIRNR006247"/>
    </source>
</evidence>
<comment type="caution">
    <text evidence="16">The sequence shown here is derived from an EMBL/GenBank/DDBJ whole genome shotgun (WGS) entry which is preliminary data.</text>
</comment>
<feature type="transmembrane region" description="Helical" evidence="15">
    <location>
        <begin position="418"/>
        <end position="442"/>
    </location>
</feature>
<organism evidence="16 17">
    <name type="scientific">Bordetella genomosp. 10</name>
    <dbReference type="NCBI Taxonomy" id="1416804"/>
    <lineage>
        <taxon>Bacteria</taxon>
        <taxon>Pseudomonadati</taxon>
        <taxon>Pseudomonadota</taxon>
        <taxon>Betaproteobacteria</taxon>
        <taxon>Burkholderiales</taxon>
        <taxon>Alcaligenaceae</taxon>
        <taxon>Bordetella</taxon>
    </lineage>
</organism>
<protein>
    <recommendedName>
        <fullName evidence="12">Trk system potassium uptake protein</fullName>
    </recommendedName>
</protein>
<evidence type="ECO:0000256" key="14">
    <source>
        <dbReference type="SAM" id="MobiDB-lite"/>
    </source>
</evidence>
<dbReference type="InterPro" id="IPR003445">
    <property type="entry name" value="Cat_transpt"/>
</dbReference>
<name>A0A261S463_9BORD</name>
<keyword evidence="3 12" id="KW-0813">Transport</keyword>
<evidence type="ECO:0000256" key="3">
    <source>
        <dbReference type="ARBA" id="ARBA00022448"/>
    </source>
</evidence>
<feature type="transmembrane region" description="Helical" evidence="15">
    <location>
        <begin position="203"/>
        <end position="225"/>
    </location>
</feature>
<keyword evidence="4 12" id="KW-1003">Cell membrane</keyword>
<keyword evidence="6 12" id="KW-0633">Potassium transport</keyword>
<evidence type="ECO:0000256" key="5">
    <source>
        <dbReference type="ARBA" id="ARBA00022519"/>
    </source>
</evidence>
<evidence type="ECO:0000256" key="7">
    <source>
        <dbReference type="ARBA" id="ARBA00022692"/>
    </source>
</evidence>
<feature type="binding site" evidence="13">
    <location>
        <position position="343"/>
    </location>
    <ligand>
        <name>K(+)</name>
        <dbReference type="ChEBI" id="CHEBI:29103"/>
    </ligand>
</feature>
<feature type="transmembrane region" description="Helical" evidence="15">
    <location>
        <begin position="25"/>
        <end position="45"/>
    </location>
</feature>
<evidence type="ECO:0000256" key="1">
    <source>
        <dbReference type="ARBA" id="ARBA00004429"/>
    </source>
</evidence>
<feature type="compositionally biased region" description="Low complexity" evidence="14">
    <location>
        <begin position="1"/>
        <end position="12"/>
    </location>
</feature>
<evidence type="ECO:0000256" key="8">
    <source>
        <dbReference type="ARBA" id="ARBA00022958"/>
    </source>
</evidence>
<feature type="binding site" evidence="13">
    <location>
        <position position="246"/>
    </location>
    <ligand>
        <name>K(+)</name>
        <dbReference type="ChEBI" id="CHEBI:29103"/>
    </ligand>
</feature>
<keyword evidence="7 15" id="KW-0812">Transmembrane</keyword>
<keyword evidence="11 12" id="KW-0472">Membrane</keyword>
<evidence type="ECO:0000256" key="11">
    <source>
        <dbReference type="ARBA" id="ARBA00023136"/>
    </source>
</evidence>
<keyword evidence="13" id="KW-0479">Metal-binding</keyword>
<keyword evidence="17" id="KW-1185">Reference proteome</keyword>
<dbReference type="PANTHER" id="PTHR32024:SF2">
    <property type="entry name" value="TRK SYSTEM POTASSIUM UPTAKE PROTEIN TRKG-RELATED"/>
    <property type="match status" value="1"/>
</dbReference>
<keyword evidence="10 12" id="KW-0406">Ion transport</keyword>
<dbReference type="PIRSF" id="PIRSF006247">
    <property type="entry name" value="TrkH"/>
    <property type="match status" value="1"/>
</dbReference>
<feature type="transmembrane region" description="Helical" evidence="15">
    <location>
        <begin position="261"/>
        <end position="279"/>
    </location>
</feature>
<evidence type="ECO:0000256" key="15">
    <source>
        <dbReference type="SAM" id="Phobius"/>
    </source>
</evidence>
<dbReference type="GO" id="GO:0046872">
    <property type="term" value="F:metal ion binding"/>
    <property type="evidence" value="ECO:0007669"/>
    <property type="project" value="UniProtKB-KW"/>
</dbReference>
<keyword evidence="5 12" id="KW-0997">Cell inner membrane</keyword>
<feature type="transmembrane region" description="Helical" evidence="15">
    <location>
        <begin position="159"/>
        <end position="182"/>
    </location>
</feature>
<comment type="function">
    <text evidence="12">Low-affinity potassium transport system. Interacts with Trk system potassium uptake protein TrkA.</text>
</comment>
<evidence type="ECO:0000313" key="16">
    <source>
        <dbReference type="EMBL" id="OZI31951.1"/>
    </source>
</evidence>
<proteinExistence type="inferred from homology"/>
<dbReference type="PANTHER" id="PTHR32024">
    <property type="entry name" value="TRK SYSTEM POTASSIUM UPTAKE PROTEIN TRKG-RELATED"/>
    <property type="match status" value="1"/>
</dbReference>
<feature type="transmembrane region" description="Helical" evidence="15">
    <location>
        <begin position="300"/>
        <end position="319"/>
    </location>
</feature>
<feature type="transmembrane region" description="Helical" evidence="15">
    <location>
        <begin position="57"/>
        <end position="79"/>
    </location>
</feature>
<dbReference type="InterPro" id="IPR004772">
    <property type="entry name" value="TrkH"/>
</dbReference>
<feature type="transmembrane region" description="Helical" evidence="15">
    <location>
        <begin position="91"/>
        <end position="114"/>
    </location>
</feature>
<feature type="binding site" evidence="13">
    <location>
        <position position="136"/>
    </location>
    <ligand>
        <name>K(+)</name>
        <dbReference type="ChEBI" id="CHEBI:29103"/>
    </ligand>
</feature>
<evidence type="ECO:0000256" key="10">
    <source>
        <dbReference type="ARBA" id="ARBA00023065"/>
    </source>
</evidence>
<evidence type="ECO:0000256" key="4">
    <source>
        <dbReference type="ARBA" id="ARBA00022475"/>
    </source>
</evidence>
<comment type="similarity">
    <text evidence="2 12">Belongs to the TrkH potassium transport family.</text>
</comment>
<reference evidence="17" key="1">
    <citation type="submission" date="2017-05" db="EMBL/GenBank/DDBJ databases">
        <title>Complete and WGS of Bordetella genogroups.</title>
        <authorList>
            <person name="Spilker T."/>
            <person name="Lipuma J."/>
        </authorList>
    </citation>
    <scope>NUCLEOTIDE SEQUENCE [LARGE SCALE GENOMIC DNA]</scope>
    <source>
        <strain evidence="17">AU16122</strain>
    </source>
</reference>